<dbReference type="Proteomes" id="UP001152795">
    <property type="component" value="Unassembled WGS sequence"/>
</dbReference>
<organism evidence="1 2">
    <name type="scientific">Paramuricea clavata</name>
    <name type="common">Red gorgonian</name>
    <name type="synonym">Violescent sea-whip</name>
    <dbReference type="NCBI Taxonomy" id="317549"/>
    <lineage>
        <taxon>Eukaryota</taxon>
        <taxon>Metazoa</taxon>
        <taxon>Cnidaria</taxon>
        <taxon>Anthozoa</taxon>
        <taxon>Octocorallia</taxon>
        <taxon>Malacalcyonacea</taxon>
        <taxon>Plexauridae</taxon>
        <taxon>Paramuricea</taxon>
    </lineage>
</organism>
<dbReference type="OrthoDB" id="6052143at2759"/>
<protein>
    <submittedName>
        <fullName evidence="1">Zinc finger 630-like</fullName>
    </submittedName>
</protein>
<reference evidence="1" key="1">
    <citation type="submission" date="2020-04" db="EMBL/GenBank/DDBJ databases">
        <authorList>
            <person name="Alioto T."/>
            <person name="Alioto T."/>
            <person name="Gomez Garrido J."/>
        </authorList>
    </citation>
    <scope>NUCLEOTIDE SEQUENCE</scope>
    <source>
        <strain evidence="1">A484AB</strain>
    </source>
</reference>
<name>A0A6S7I8F0_PARCT</name>
<accession>A0A6S7I8F0</accession>
<sequence>MADEETQGKSCLVHLKGVKEKINTFTEQTFTKFKNCRLQWLQLPGTSSEIAHESLKICANEELDFSKYYFHKYCYRQFTDVTKIRRAESKQQKLLAVEQSEINQCEVATASINPRKRTRSAIISPLVEIPARNNEVLPNVCIICKKEKIYVKDKVDENEAAPQGKLFTITMSFPRTKNINLPVCATKMSDAYQKRYQTSTFNKIVQIINGLFNGYGGKLTLLFDTHLSAEEHIKESIRKIEQKICDFTGVVTLAYCLTIDCPTLASMEITVAESNTNSIYTLYYNLFLPTNQQVIEISPKDPVEKVRDILYMNVLSPEAVKPGSHVKEFTLENEAKMIDFPTWKKFIMEGLERDKGERGKEANKASYEDDVDEMLTELLNDNCEWSVLKKATENAQTTHAGVDVRLLCLSKLIKFCLRKGYYEKAGEMFEEYKTILPQSAKVEVFKVMEQYLHCFKERSQGNYERSYEIADQCLKKLDEIQPGIVSAAFLVLEATVVNIIAMKKEDRSERFPLVTKAKELYARAERHLQYVHGFEVATVDLKQKIYMNEVMLFSGSSLAGNKLADPDASVIIKAEAQNCLNKTYEMFPLSEFRDIQLILAHSDFFYRYTKSDKPLALRDRMKKALKLAKRAERSANDAGLSEMRRYAQNRVELIQKEICNYP</sequence>
<dbReference type="AlphaFoldDB" id="A0A6S7I8F0"/>
<dbReference type="EMBL" id="CACRXK020007823">
    <property type="protein sequence ID" value="CAB4013279.1"/>
    <property type="molecule type" value="Genomic_DNA"/>
</dbReference>
<gene>
    <name evidence="1" type="ORF">PACLA_8A071249</name>
</gene>
<evidence type="ECO:0000313" key="1">
    <source>
        <dbReference type="EMBL" id="CAB4013279.1"/>
    </source>
</evidence>
<keyword evidence="2" id="KW-1185">Reference proteome</keyword>
<proteinExistence type="predicted"/>
<evidence type="ECO:0000313" key="2">
    <source>
        <dbReference type="Proteomes" id="UP001152795"/>
    </source>
</evidence>
<comment type="caution">
    <text evidence="1">The sequence shown here is derived from an EMBL/GenBank/DDBJ whole genome shotgun (WGS) entry which is preliminary data.</text>
</comment>